<dbReference type="InterPro" id="IPR036390">
    <property type="entry name" value="WH_DNA-bd_sf"/>
</dbReference>
<dbReference type="Gene3D" id="1.20.120.530">
    <property type="entry name" value="GntR ligand-binding domain-like"/>
    <property type="match status" value="1"/>
</dbReference>
<dbReference type="InterPro" id="IPR008920">
    <property type="entry name" value="TF_FadR/GntR_C"/>
</dbReference>
<dbReference type="PANTHER" id="PTHR43537:SF5">
    <property type="entry name" value="UXU OPERON TRANSCRIPTIONAL REGULATOR"/>
    <property type="match status" value="1"/>
</dbReference>
<proteinExistence type="predicted"/>
<dbReference type="PRINTS" id="PR00035">
    <property type="entry name" value="HTHGNTR"/>
</dbReference>
<keyword evidence="6" id="KW-1185">Reference proteome</keyword>
<dbReference type="Pfam" id="PF00392">
    <property type="entry name" value="GntR"/>
    <property type="match status" value="1"/>
</dbReference>
<dbReference type="SUPFAM" id="SSF46785">
    <property type="entry name" value="Winged helix' DNA-binding domain"/>
    <property type="match status" value="1"/>
</dbReference>
<comment type="caution">
    <text evidence="5">The sequence shown here is derived from an EMBL/GenBank/DDBJ whole genome shotgun (WGS) entry which is preliminary data.</text>
</comment>
<evidence type="ECO:0000313" key="5">
    <source>
        <dbReference type="EMBL" id="TMV14974.1"/>
    </source>
</evidence>
<gene>
    <name evidence="5" type="ORF">FGK64_03105</name>
</gene>
<dbReference type="Proteomes" id="UP001191082">
    <property type="component" value="Unassembled WGS sequence"/>
</dbReference>
<dbReference type="EMBL" id="VCPC01000001">
    <property type="protein sequence ID" value="TMV14974.1"/>
    <property type="molecule type" value="Genomic_DNA"/>
</dbReference>
<reference evidence="5 6" key="1">
    <citation type="submission" date="2019-05" db="EMBL/GenBank/DDBJ databases">
        <title>Marivita sp. nov. isolated from sea sediment.</title>
        <authorList>
            <person name="Kim W."/>
        </authorList>
    </citation>
    <scope>NUCLEOTIDE SEQUENCE [LARGE SCALE GENOMIC DNA]</scope>
    <source>
        <strain evidence="5 6">CAU 1492</strain>
    </source>
</reference>
<protein>
    <submittedName>
        <fullName evidence="5">FadR family transcriptional regulator</fullName>
    </submittedName>
</protein>
<dbReference type="PANTHER" id="PTHR43537">
    <property type="entry name" value="TRANSCRIPTIONAL REGULATOR, GNTR FAMILY"/>
    <property type="match status" value="1"/>
</dbReference>
<dbReference type="InterPro" id="IPR036388">
    <property type="entry name" value="WH-like_DNA-bd_sf"/>
</dbReference>
<keyword evidence="3" id="KW-0804">Transcription</keyword>
<dbReference type="InterPro" id="IPR000524">
    <property type="entry name" value="Tscrpt_reg_HTH_GntR"/>
</dbReference>
<evidence type="ECO:0000256" key="3">
    <source>
        <dbReference type="ARBA" id="ARBA00023163"/>
    </source>
</evidence>
<sequence length="235" mass="26009">MTRWTKDAALTRMRELIETAAPHPGDQLPTERALASMLGSSRQTVRFALARLETEGEVWRKVGKGTFRGRAPLGHPVRETVLLHAVSPEQLMKARLMIEPAIAAEAARCATRADARYLEKLVDAGRAVATRSVAEAADARFHHGVAEVAANPILVGLLDHLADARRRAAWQREWDQTYRRLGVGEFVGLHSEQHSQVVQNIFDRDPDSAERSMRDHLETIATAMRRGSDGTGVLP</sequence>
<dbReference type="InterPro" id="IPR011711">
    <property type="entry name" value="GntR_C"/>
</dbReference>
<accession>A0ABY2XD79</accession>
<dbReference type="SUPFAM" id="SSF48008">
    <property type="entry name" value="GntR ligand-binding domain-like"/>
    <property type="match status" value="1"/>
</dbReference>
<dbReference type="Pfam" id="PF07729">
    <property type="entry name" value="FCD"/>
    <property type="match status" value="1"/>
</dbReference>
<dbReference type="CDD" id="cd07377">
    <property type="entry name" value="WHTH_GntR"/>
    <property type="match status" value="1"/>
</dbReference>
<keyword evidence="1" id="KW-0805">Transcription regulation</keyword>
<feature type="domain" description="HTH gntR-type" evidence="4">
    <location>
        <begin position="3"/>
        <end position="71"/>
    </location>
</feature>
<evidence type="ECO:0000256" key="1">
    <source>
        <dbReference type="ARBA" id="ARBA00023015"/>
    </source>
</evidence>
<dbReference type="PROSITE" id="PS50949">
    <property type="entry name" value="HTH_GNTR"/>
    <property type="match status" value="1"/>
</dbReference>
<organism evidence="5 6">
    <name type="scientific">Arenibacterium halophilum</name>
    <dbReference type="NCBI Taxonomy" id="2583821"/>
    <lineage>
        <taxon>Bacteria</taxon>
        <taxon>Pseudomonadati</taxon>
        <taxon>Pseudomonadota</taxon>
        <taxon>Alphaproteobacteria</taxon>
        <taxon>Rhodobacterales</taxon>
        <taxon>Paracoccaceae</taxon>
        <taxon>Arenibacterium</taxon>
    </lineage>
</organism>
<evidence type="ECO:0000259" key="4">
    <source>
        <dbReference type="PROSITE" id="PS50949"/>
    </source>
</evidence>
<dbReference type="SMART" id="SM00895">
    <property type="entry name" value="FCD"/>
    <property type="match status" value="1"/>
</dbReference>
<keyword evidence="2" id="KW-0238">DNA-binding</keyword>
<dbReference type="RefSeq" id="WP_138862324.1">
    <property type="nucleotide sequence ID" value="NZ_VCPC01000001.1"/>
</dbReference>
<evidence type="ECO:0000313" key="6">
    <source>
        <dbReference type="Proteomes" id="UP001191082"/>
    </source>
</evidence>
<evidence type="ECO:0000256" key="2">
    <source>
        <dbReference type="ARBA" id="ARBA00023125"/>
    </source>
</evidence>
<dbReference type="SMART" id="SM00345">
    <property type="entry name" value="HTH_GNTR"/>
    <property type="match status" value="1"/>
</dbReference>
<name>A0ABY2XD79_9RHOB</name>
<dbReference type="Gene3D" id="1.10.10.10">
    <property type="entry name" value="Winged helix-like DNA-binding domain superfamily/Winged helix DNA-binding domain"/>
    <property type="match status" value="1"/>
</dbReference>